<feature type="transmembrane region" description="Helical" evidence="7">
    <location>
        <begin position="595"/>
        <end position="617"/>
    </location>
</feature>
<dbReference type="EMBL" id="UYJE01010081">
    <property type="protein sequence ID" value="VDI79579.1"/>
    <property type="molecule type" value="Genomic_DNA"/>
</dbReference>
<evidence type="ECO:0000256" key="7">
    <source>
        <dbReference type="SAM" id="Phobius"/>
    </source>
</evidence>
<evidence type="ECO:0000313" key="9">
    <source>
        <dbReference type="Proteomes" id="UP000596742"/>
    </source>
</evidence>
<dbReference type="SMART" id="SM00248">
    <property type="entry name" value="ANK"/>
    <property type="match status" value="4"/>
</dbReference>
<feature type="repeat" description="ANK" evidence="5">
    <location>
        <begin position="63"/>
        <end position="86"/>
    </location>
</feature>
<feature type="transmembrane region" description="Helical" evidence="7">
    <location>
        <begin position="941"/>
        <end position="963"/>
    </location>
</feature>
<accession>A0A8B6HGL0</accession>
<comment type="caution">
    <text evidence="8">The sequence shown here is derived from an EMBL/GenBank/DDBJ whole genome shotgun (WGS) entry which is preliminary data.</text>
</comment>
<dbReference type="Pfam" id="PF13520">
    <property type="entry name" value="AA_permease_2"/>
    <property type="match status" value="1"/>
</dbReference>
<feature type="transmembrane region" description="Helical" evidence="7">
    <location>
        <begin position="876"/>
        <end position="899"/>
    </location>
</feature>
<dbReference type="PANTHER" id="PTHR11785">
    <property type="entry name" value="AMINO ACID TRANSPORTER"/>
    <property type="match status" value="1"/>
</dbReference>
<feature type="transmembrane region" description="Helical" evidence="7">
    <location>
        <begin position="563"/>
        <end position="583"/>
    </location>
</feature>
<dbReference type="GO" id="GO:0016020">
    <property type="term" value="C:membrane"/>
    <property type="evidence" value="ECO:0007669"/>
    <property type="project" value="UniProtKB-SubCell"/>
</dbReference>
<evidence type="ECO:0000313" key="8">
    <source>
        <dbReference type="EMBL" id="VDI79579.1"/>
    </source>
</evidence>
<dbReference type="InterPro" id="IPR002293">
    <property type="entry name" value="AA/rel_permease1"/>
</dbReference>
<feature type="transmembrane region" description="Helical" evidence="7">
    <location>
        <begin position="681"/>
        <end position="704"/>
    </location>
</feature>
<dbReference type="InterPro" id="IPR036770">
    <property type="entry name" value="Ankyrin_rpt-contain_sf"/>
</dbReference>
<dbReference type="PANTHER" id="PTHR11785:SF528">
    <property type="entry name" value="AMINO ACID TRANSPORTER PROTEIN JHI-21"/>
    <property type="match status" value="1"/>
</dbReference>
<organism evidence="8 9">
    <name type="scientific">Mytilus galloprovincialis</name>
    <name type="common">Mediterranean mussel</name>
    <dbReference type="NCBI Taxonomy" id="29158"/>
    <lineage>
        <taxon>Eukaryota</taxon>
        <taxon>Metazoa</taxon>
        <taxon>Spiralia</taxon>
        <taxon>Lophotrochozoa</taxon>
        <taxon>Mollusca</taxon>
        <taxon>Bivalvia</taxon>
        <taxon>Autobranchia</taxon>
        <taxon>Pteriomorphia</taxon>
        <taxon>Mytilida</taxon>
        <taxon>Mytiloidea</taxon>
        <taxon>Mytilidae</taxon>
        <taxon>Mytilinae</taxon>
        <taxon>Mytilus</taxon>
    </lineage>
</organism>
<feature type="compositionally biased region" description="Basic and acidic residues" evidence="6">
    <location>
        <begin position="278"/>
        <end position="290"/>
    </location>
</feature>
<dbReference type="Pfam" id="PF12796">
    <property type="entry name" value="Ank_2"/>
    <property type="match status" value="1"/>
</dbReference>
<feature type="region of interest" description="Disordered" evidence="6">
    <location>
        <begin position="1"/>
        <end position="22"/>
    </location>
</feature>
<feature type="transmembrane region" description="Helical" evidence="7">
    <location>
        <begin position="786"/>
        <end position="810"/>
    </location>
</feature>
<feature type="transmembrane region" description="Helical" evidence="7">
    <location>
        <begin position="637"/>
        <end position="660"/>
    </location>
</feature>
<dbReference type="Gene3D" id="1.20.1740.10">
    <property type="entry name" value="Amino acid/polyamine transporter I"/>
    <property type="match status" value="1"/>
</dbReference>
<dbReference type="OrthoDB" id="10254927at2759"/>
<dbReference type="SUPFAM" id="SSF48403">
    <property type="entry name" value="Ankyrin repeat"/>
    <property type="match status" value="1"/>
</dbReference>
<feature type="compositionally biased region" description="Basic and acidic residues" evidence="6">
    <location>
        <begin position="241"/>
        <end position="264"/>
    </location>
</feature>
<feature type="transmembrane region" description="Helical" evidence="7">
    <location>
        <begin position="710"/>
        <end position="732"/>
    </location>
</feature>
<keyword evidence="5" id="KW-0040">ANK repeat</keyword>
<evidence type="ECO:0000256" key="5">
    <source>
        <dbReference type="PROSITE-ProRule" id="PRU00023"/>
    </source>
</evidence>
<feature type="compositionally biased region" description="Polar residues" evidence="6">
    <location>
        <begin position="1"/>
        <end position="10"/>
    </location>
</feature>
<proteinExistence type="predicted"/>
<keyword evidence="2 7" id="KW-0812">Transmembrane</keyword>
<dbReference type="PROSITE" id="PS50088">
    <property type="entry name" value="ANK_REPEAT"/>
    <property type="match status" value="2"/>
</dbReference>
<evidence type="ECO:0000256" key="6">
    <source>
        <dbReference type="SAM" id="MobiDB-lite"/>
    </source>
</evidence>
<name>A0A8B6HGL0_MYTGA</name>
<evidence type="ECO:0000256" key="3">
    <source>
        <dbReference type="ARBA" id="ARBA00022989"/>
    </source>
</evidence>
<feature type="compositionally biased region" description="Basic and acidic residues" evidence="6">
    <location>
        <begin position="312"/>
        <end position="331"/>
    </location>
</feature>
<comment type="subcellular location">
    <subcellularLocation>
        <location evidence="1">Membrane</location>
        <topology evidence="1">Multi-pass membrane protein</topology>
    </subcellularLocation>
</comment>
<feature type="region of interest" description="Disordered" evidence="6">
    <location>
        <begin position="241"/>
        <end position="331"/>
    </location>
</feature>
<evidence type="ECO:0000256" key="1">
    <source>
        <dbReference type="ARBA" id="ARBA00004141"/>
    </source>
</evidence>
<protein>
    <submittedName>
        <fullName evidence="8">Uncharacterized protein</fullName>
    </submittedName>
</protein>
<feature type="transmembrane region" description="Helical" evidence="7">
    <location>
        <begin position="969"/>
        <end position="991"/>
    </location>
</feature>
<keyword evidence="9" id="KW-1185">Reference proteome</keyword>
<evidence type="ECO:0000256" key="2">
    <source>
        <dbReference type="ARBA" id="ARBA00022692"/>
    </source>
</evidence>
<reference evidence="8" key="1">
    <citation type="submission" date="2018-11" db="EMBL/GenBank/DDBJ databases">
        <authorList>
            <person name="Alioto T."/>
            <person name="Alioto T."/>
        </authorList>
    </citation>
    <scope>NUCLEOTIDE SEQUENCE</scope>
</reference>
<keyword evidence="3 7" id="KW-1133">Transmembrane helix</keyword>
<sequence>MSDLTKNGSGLDSAKSRKRRPRFANVNEKKIADDEFMAAAIGDVEWLKQSLREAKGQINFDKNGLSALHLAAIHGRLECLKLLIEKYKYNINLPSTTGWRAVHLSISNQTGKRALECLKYLVDKKANPSVVNNDGITPVHQAASEGHVQCLKLLIEVEAQIDGKDCRGHTPLDLAKLWGHKKCARILAAELWHQDKDGVAKEMGQLKQLKMQQVLKELEEAEDLQKAQEFYGEKSYQDWLKKKNLPDPRTKDEMEKTKGQREPLQKPNSKAPPQDQMYSRDKDSDSKIHVSFENASTPTPGSKYVRGFSFRSSEDASKSGEKENLEKKPRARTAIEHPYDWRLALHPPKPGYITNLTDEYPRDMYTMMPKNKSATMYYDGKFAPKVNVIDENSKHRKLKSMKIQKPNLPDEVIDRYLSNDPTRQDRPMVFKSRHISDVNKKKKYEDNVKGKDEVTLHLCEDFSSFMYRNALLRSNTIDVIGKQESDDWQSKAYPTKDVLNTLKILRKPTHFPNIKGEDQEHSTFLLTPTVSGKQIADLQTNDMENDHSGKEPYIDTVPVKRRLGFFSGVSIIVGSIIGSGIFVSPKGVLVNSGSVGLCLIIWFVCGLISALGAVIYAELGLLIPRSGGDFNYLLNVFGTFPAFMFAWCQFLIMPSSSAVLSLTLAEYFSKVIFDDCGPNNMILKLFACAVIISTGIINCISVKLAARTHILFTVLKVAGLLMIIIGGLIKILKGEFGSMSSGFEGSSTNPTSIAMAIYSGMFTYGGWHNLNHVLEELDNPKRNLPLCVITSITLVTVIYSLVNISYFSVLSKDEFLSSWAVAVTWAKYEISSAVVIIPIIVACSSYGTLTIAFFISSRLSFAAARAGLFPEILSYLNVNSNVPVPSTILIVMLSVVMTIPADIGMIINVISFIFWIFLGVNMVAFMVLRYKMKDVKTSIKVPLILPFILLMICIFLVVAPFLEPVRTEFWYALGYLVLGAILYIPFVLFHFRLPGIDGVTKFCQSLLIVAPATKPDEIS</sequence>
<dbReference type="Pfam" id="PF00023">
    <property type="entry name" value="Ank"/>
    <property type="match status" value="1"/>
</dbReference>
<dbReference type="AlphaFoldDB" id="A0A8B6HGL0"/>
<feature type="transmembrane region" description="Helical" evidence="7">
    <location>
        <begin position="830"/>
        <end position="855"/>
    </location>
</feature>
<dbReference type="InterPro" id="IPR050598">
    <property type="entry name" value="AminoAcid_Transporter"/>
</dbReference>
<dbReference type="PROSITE" id="PS50297">
    <property type="entry name" value="ANK_REP_REGION"/>
    <property type="match status" value="2"/>
</dbReference>
<gene>
    <name evidence="8" type="ORF">MGAL_10B030424</name>
</gene>
<dbReference type="InterPro" id="IPR002110">
    <property type="entry name" value="Ankyrin_rpt"/>
</dbReference>
<evidence type="ECO:0000256" key="4">
    <source>
        <dbReference type="ARBA" id="ARBA00023136"/>
    </source>
</evidence>
<keyword evidence="4 7" id="KW-0472">Membrane</keyword>
<feature type="transmembrane region" description="Helical" evidence="7">
    <location>
        <begin position="905"/>
        <end position="929"/>
    </location>
</feature>
<dbReference type="Gene3D" id="1.25.40.20">
    <property type="entry name" value="Ankyrin repeat-containing domain"/>
    <property type="match status" value="1"/>
</dbReference>
<feature type="repeat" description="ANK" evidence="5">
    <location>
        <begin position="134"/>
        <end position="166"/>
    </location>
</feature>
<dbReference type="GO" id="GO:0015179">
    <property type="term" value="F:L-amino acid transmembrane transporter activity"/>
    <property type="evidence" value="ECO:0007669"/>
    <property type="project" value="TreeGrafter"/>
</dbReference>
<dbReference type="Proteomes" id="UP000596742">
    <property type="component" value="Unassembled WGS sequence"/>
</dbReference>